<dbReference type="Gene3D" id="3.40.50.2000">
    <property type="entry name" value="Glycogen Phosphorylase B"/>
    <property type="match status" value="1"/>
</dbReference>
<sequence>LGWIGRDDINAIGERADIGLMAYRPGKNYEMSMPNKFGEYLALSTAIALRPSGIMKETVTKTACGFHYENGEELASQISLLVQNRSHLSEMQKNARKLYESTFNSDEVYRAMAVHVLNDFTSRK</sequence>
<organism evidence="1">
    <name type="scientific">uncultured Sulfurihydrogenibium sp</name>
    <dbReference type="NCBI Taxonomy" id="236498"/>
    <lineage>
        <taxon>Bacteria</taxon>
        <taxon>Pseudomonadati</taxon>
        <taxon>Aquificota</taxon>
        <taxon>Aquificia</taxon>
        <taxon>Aquificales</taxon>
        <taxon>Hydrogenothermaceae</taxon>
        <taxon>Sulfurihydrogenibium</taxon>
        <taxon>environmental samples</taxon>
    </lineage>
</organism>
<name>A0A060BLC4_9AQUI</name>
<dbReference type="SUPFAM" id="SSF53756">
    <property type="entry name" value="UDP-Glycosyltransferase/glycogen phosphorylase"/>
    <property type="match status" value="1"/>
</dbReference>
<proteinExistence type="predicted"/>
<feature type="non-terminal residue" evidence="1">
    <location>
        <position position="1"/>
    </location>
</feature>
<evidence type="ECO:0000313" key="1">
    <source>
        <dbReference type="EMBL" id="AIA85023.1"/>
    </source>
</evidence>
<dbReference type="EMBL" id="KF117765">
    <property type="protein sequence ID" value="AIA85023.1"/>
    <property type="molecule type" value="Genomic_DNA"/>
</dbReference>
<accession>A0A060BLC4</accession>
<dbReference type="AlphaFoldDB" id="A0A060BLC4"/>
<reference evidence="1" key="1">
    <citation type="journal article" date="2013" name="Environ. Microbiol.">
        <title>Seasonally variable intestinal metagenomes of the red palm weevil (Rhynchophorus ferrugineus).</title>
        <authorList>
            <person name="Jia S."/>
            <person name="Zhang X."/>
            <person name="Zhang G."/>
            <person name="Yin A."/>
            <person name="Zhang S."/>
            <person name="Li F."/>
            <person name="Wang L."/>
            <person name="Zhao D."/>
            <person name="Yun Q."/>
            <person name="Tala"/>
            <person name="Wang J."/>
            <person name="Sun G."/>
            <person name="Baabdullah M."/>
            <person name="Yu X."/>
            <person name="Hu S."/>
            <person name="Al-Mssallem I.S."/>
            <person name="Yu J."/>
        </authorList>
    </citation>
    <scope>NUCLEOTIDE SEQUENCE</scope>
</reference>
<protein>
    <submittedName>
        <fullName evidence="1">CAZy families GT4 protein</fullName>
    </submittedName>
</protein>